<evidence type="ECO:0000256" key="2">
    <source>
        <dbReference type="SAM" id="Phobius"/>
    </source>
</evidence>
<accession>A0A5C7GPG7</accession>
<evidence type="ECO:0000313" key="4">
    <source>
        <dbReference type="Proteomes" id="UP000323000"/>
    </source>
</evidence>
<dbReference type="EMBL" id="VAHF01000118">
    <property type="protein sequence ID" value="TXG46460.1"/>
    <property type="molecule type" value="Genomic_DNA"/>
</dbReference>
<protein>
    <submittedName>
        <fullName evidence="3">Uncharacterized protein</fullName>
    </submittedName>
</protein>
<proteinExistence type="predicted"/>
<reference evidence="4" key="1">
    <citation type="journal article" date="2019" name="Gigascience">
        <title>De novo genome assembly of the endangered Acer yangbiense, a plant species with extremely small populations endemic to Yunnan Province, China.</title>
        <authorList>
            <person name="Yang J."/>
            <person name="Wariss H.M."/>
            <person name="Tao L."/>
            <person name="Zhang R."/>
            <person name="Yun Q."/>
            <person name="Hollingsworth P."/>
            <person name="Dao Z."/>
            <person name="Luo G."/>
            <person name="Guo H."/>
            <person name="Ma Y."/>
            <person name="Sun W."/>
        </authorList>
    </citation>
    <scope>NUCLEOTIDE SEQUENCE [LARGE SCALE GENOMIC DNA]</scope>
    <source>
        <strain evidence="4">cv. Malutang</strain>
    </source>
</reference>
<keyword evidence="2" id="KW-1133">Transmembrane helix</keyword>
<evidence type="ECO:0000256" key="1">
    <source>
        <dbReference type="SAM" id="MobiDB-lite"/>
    </source>
</evidence>
<keyword evidence="4" id="KW-1185">Reference proteome</keyword>
<dbReference type="Proteomes" id="UP000323000">
    <property type="component" value="Unassembled WGS sequence"/>
</dbReference>
<dbReference type="OrthoDB" id="66620at2759"/>
<feature type="transmembrane region" description="Helical" evidence="2">
    <location>
        <begin position="256"/>
        <end position="274"/>
    </location>
</feature>
<organism evidence="3 4">
    <name type="scientific">Acer yangbiense</name>
    <dbReference type="NCBI Taxonomy" id="1000413"/>
    <lineage>
        <taxon>Eukaryota</taxon>
        <taxon>Viridiplantae</taxon>
        <taxon>Streptophyta</taxon>
        <taxon>Embryophyta</taxon>
        <taxon>Tracheophyta</taxon>
        <taxon>Spermatophyta</taxon>
        <taxon>Magnoliopsida</taxon>
        <taxon>eudicotyledons</taxon>
        <taxon>Gunneridae</taxon>
        <taxon>Pentapetalae</taxon>
        <taxon>rosids</taxon>
        <taxon>malvids</taxon>
        <taxon>Sapindales</taxon>
        <taxon>Sapindaceae</taxon>
        <taxon>Hippocastanoideae</taxon>
        <taxon>Acereae</taxon>
        <taxon>Acer</taxon>
    </lineage>
</organism>
<feature type="compositionally biased region" description="Acidic residues" evidence="1">
    <location>
        <begin position="1"/>
        <end position="25"/>
    </location>
</feature>
<evidence type="ECO:0000313" key="3">
    <source>
        <dbReference type="EMBL" id="TXG46460.1"/>
    </source>
</evidence>
<dbReference type="AlphaFoldDB" id="A0A5C7GPG7"/>
<gene>
    <name evidence="3" type="ORF">EZV62_028038</name>
</gene>
<feature type="region of interest" description="Disordered" evidence="1">
    <location>
        <begin position="1"/>
        <end position="26"/>
    </location>
</feature>
<keyword evidence="2" id="KW-0472">Membrane</keyword>
<sequence length="330" mass="37838">MRLWDDDKEEEWMENLENDEEEDDEHGIRAVDSRRWLILDPHVHALQTQSSNQLVLQQRFNVRPNSIEILSLLSVAITVNRLLESHKQSYQKRTKEEGRKQENEFIKTIDSICGHALGDEGNDSSIFINRSNSYFMVMEPLDYTSIIWFQFPEKECGAFPKASGNATKLAALVLSTVFWQAGTKREDPTDLIRRNQQYSTIQPIVETKQRFFIKKELHFTICLGTGEQQPSLHQHFTHFSPSSLAFSSRSQELQSGGYIVLLLCSIAWTVYGTQKVPAILLDPSIKWYVQNHLGSDLNFKAPTDVILVASAAFSALMFAVCIKILNFQHR</sequence>
<keyword evidence="2" id="KW-0812">Transmembrane</keyword>
<feature type="transmembrane region" description="Helical" evidence="2">
    <location>
        <begin position="305"/>
        <end position="325"/>
    </location>
</feature>
<comment type="caution">
    <text evidence="3">The sequence shown here is derived from an EMBL/GenBank/DDBJ whole genome shotgun (WGS) entry which is preliminary data.</text>
</comment>
<name>A0A5C7GPG7_9ROSI</name>